<evidence type="ECO:0000313" key="2">
    <source>
        <dbReference type="Proteomes" id="UP000321947"/>
    </source>
</evidence>
<sequence>MTPQRAEDLVSIHSNLHLLFRKTLEYLKGETRSWDIVRDAFNSLEDVDMLEVANLSLDDRELEAEIIKEDGAHKDEDVIEI</sequence>
<dbReference type="Proteomes" id="UP000321947">
    <property type="component" value="Unassembled WGS sequence"/>
</dbReference>
<proteinExistence type="predicted"/>
<organism evidence="1 2">
    <name type="scientific">Cucumis melo var. makuwa</name>
    <name type="common">Oriental melon</name>
    <dbReference type="NCBI Taxonomy" id="1194695"/>
    <lineage>
        <taxon>Eukaryota</taxon>
        <taxon>Viridiplantae</taxon>
        <taxon>Streptophyta</taxon>
        <taxon>Embryophyta</taxon>
        <taxon>Tracheophyta</taxon>
        <taxon>Spermatophyta</taxon>
        <taxon>Magnoliopsida</taxon>
        <taxon>eudicotyledons</taxon>
        <taxon>Gunneridae</taxon>
        <taxon>Pentapetalae</taxon>
        <taxon>rosids</taxon>
        <taxon>fabids</taxon>
        <taxon>Cucurbitales</taxon>
        <taxon>Cucurbitaceae</taxon>
        <taxon>Benincaseae</taxon>
        <taxon>Cucumis</taxon>
    </lineage>
</organism>
<gene>
    <name evidence="1" type="ORF">E5676_scaffold29G00520</name>
</gene>
<reference evidence="1 2" key="1">
    <citation type="submission" date="2019-08" db="EMBL/GenBank/DDBJ databases">
        <title>Draft genome sequences of two oriental melons (Cucumis melo L. var makuwa).</title>
        <authorList>
            <person name="Kwon S.-Y."/>
        </authorList>
    </citation>
    <scope>NUCLEOTIDE SEQUENCE [LARGE SCALE GENOMIC DNA]</scope>
    <source>
        <strain evidence="2">cv. Chang Bougi</strain>
        <tissue evidence="1">Leaf</tissue>
    </source>
</reference>
<comment type="caution">
    <text evidence="1">The sequence shown here is derived from an EMBL/GenBank/DDBJ whole genome shotgun (WGS) entry which is preliminary data.</text>
</comment>
<dbReference type="EMBL" id="SSTD01016227">
    <property type="protein sequence ID" value="TYK01366.1"/>
    <property type="molecule type" value="Genomic_DNA"/>
</dbReference>
<name>A0A5D3BT24_CUCMM</name>
<dbReference type="AlphaFoldDB" id="A0A5D3BT24"/>
<accession>A0A5D3BT24</accession>
<protein>
    <submittedName>
        <fullName evidence="1">DUF659 domain-containing protein/Dimer_Tnp_hAT domain-containing protein</fullName>
    </submittedName>
</protein>
<evidence type="ECO:0000313" key="1">
    <source>
        <dbReference type="EMBL" id="TYK01366.1"/>
    </source>
</evidence>